<dbReference type="PANTHER" id="PTHR43386">
    <property type="entry name" value="OLIGOPEPTIDE TRANSPORT SYSTEM PERMEASE PROTEIN APPC"/>
    <property type="match status" value="1"/>
</dbReference>
<keyword evidence="3" id="KW-1003">Cell membrane</keyword>
<organism evidence="9 10">
    <name type="scientific">Achromobacter aloeverae</name>
    <dbReference type="NCBI Taxonomy" id="1750518"/>
    <lineage>
        <taxon>Bacteria</taxon>
        <taxon>Pseudomonadati</taxon>
        <taxon>Pseudomonadota</taxon>
        <taxon>Betaproteobacteria</taxon>
        <taxon>Burkholderiales</taxon>
        <taxon>Alcaligenaceae</taxon>
        <taxon>Achromobacter</taxon>
    </lineage>
</organism>
<evidence type="ECO:0000256" key="2">
    <source>
        <dbReference type="ARBA" id="ARBA00022448"/>
    </source>
</evidence>
<keyword evidence="2 7" id="KW-0813">Transport</keyword>
<dbReference type="SUPFAM" id="SSF161098">
    <property type="entry name" value="MetI-like"/>
    <property type="match status" value="1"/>
</dbReference>
<dbReference type="OrthoDB" id="9783218at2"/>
<dbReference type="InterPro" id="IPR050366">
    <property type="entry name" value="BP-dependent_transpt_permease"/>
</dbReference>
<evidence type="ECO:0000259" key="8">
    <source>
        <dbReference type="PROSITE" id="PS50928"/>
    </source>
</evidence>
<dbReference type="GO" id="GO:0005886">
    <property type="term" value="C:plasma membrane"/>
    <property type="evidence" value="ECO:0007669"/>
    <property type="project" value="UniProtKB-SubCell"/>
</dbReference>
<protein>
    <submittedName>
        <fullName evidence="9">ABC transporter permease</fullName>
    </submittedName>
</protein>
<evidence type="ECO:0000256" key="1">
    <source>
        <dbReference type="ARBA" id="ARBA00004651"/>
    </source>
</evidence>
<name>A0A4Q1HMQ5_9BURK</name>
<dbReference type="InterPro" id="IPR035906">
    <property type="entry name" value="MetI-like_sf"/>
</dbReference>
<dbReference type="InterPro" id="IPR000515">
    <property type="entry name" value="MetI-like"/>
</dbReference>
<evidence type="ECO:0000256" key="4">
    <source>
        <dbReference type="ARBA" id="ARBA00022692"/>
    </source>
</evidence>
<evidence type="ECO:0000256" key="7">
    <source>
        <dbReference type="RuleBase" id="RU363032"/>
    </source>
</evidence>
<proteinExistence type="inferred from homology"/>
<dbReference type="EMBL" id="PYAL01000001">
    <property type="protein sequence ID" value="RXN92262.1"/>
    <property type="molecule type" value="Genomic_DNA"/>
</dbReference>
<gene>
    <name evidence="9" type="ORF">C7R54_00390</name>
</gene>
<accession>A0A4Q1HMQ5</accession>
<dbReference type="GO" id="GO:0055085">
    <property type="term" value="P:transmembrane transport"/>
    <property type="evidence" value="ECO:0007669"/>
    <property type="project" value="InterPro"/>
</dbReference>
<comment type="subcellular location">
    <subcellularLocation>
        <location evidence="1 7">Cell membrane</location>
        <topology evidence="1 7">Multi-pass membrane protein</topology>
    </subcellularLocation>
</comment>
<feature type="transmembrane region" description="Helical" evidence="7">
    <location>
        <begin position="98"/>
        <end position="123"/>
    </location>
</feature>
<dbReference type="PANTHER" id="PTHR43386:SF1">
    <property type="entry name" value="D,D-DIPEPTIDE TRANSPORT SYSTEM PERMEASE PROTEIN DDPC-RELATED"/>
    <property type="match status" value="1"/>
</dbReference>
<feature type="transmembrane region" description="Helical" evidence="7">
    <location>
        <begin position="33"/>
        <end position="54"/>
    </location>
</feature>
<keyword evidence="5 7" id="KW-1133">Transmembrane helix</keyword>
<dbReference type="Proteomes" id="UP000290849">
    <property type="component" value="Unassembled WGS sequence"/>
</dbReference>
<evidence type="ECO:0000256" key="3">
    <source>
        <dbReference type="ARBA" id="ARBA00022475"/>
    </source>
</evidence>
<reference evidence="9 10" key="1">
    <citation type="journal article" date="2017" name="Int. J. Syst. Evol. Microbiol.">
        <title>Achromobacter aloeverae sp. nov., isolated from the root of Aloe vera (L.) Burm.f.</title>
        <authorList>
            <person name="Kuncharoen N."/>
            <person name="Muramatsu Y."/>
            <person name="Shibata C."/>
            <person name="Kamakura Y."/>
            <person name="Nakagawa Y."/>
            <person name="Tanasupawat S."/>
        </authorList>
    </citation>
    <scope>NUCLEOTIDE SEQUENCE [LARGE SCALE GENOMIC DNA]</scope>
    <source>
        <strain evidence="9 10">AVA-1</strain>
    </source>
</reference>
<feature type="transmembrane region" description="Helical" evidence="7">
    <location>
        <begin position="259"/>
        <end position="281"/>
    </location>
</feature>
<comment type="caution">
    <text evidence="9">The sequence shown here is derived from an EMBL/GenBank/DDBJ whole genome shotgun (WGS) entry which is preliminary data.</text>
</comment>
<sequence>MNLPLPLARHLPVQGAAIRLLRLLRLAGPARPLLAGSIILGLVMLVALAAGLLYPGDPLDIVARPNAWPGTLAGYPLGTDMLGRDIAAGLAHASRISLLVGVAAALLAVFVGITVGIVAGYFGGWADDVLMRITEIFQTLPSFLLAIVLVVILEPSVASIIFAIGITSWPQIARLARAEAMRVRNAEYVAAAATIGLGHARILARHVLPNSVPLVIVATAMLVAQAILTEASLSFLGLGDPGVISWGSMVGAGRDALRTGWYMTALPGVAIFVTVIGFMLVGSGLNDRLNPRLNSRAAAARPTPLQKGRSR</sequence>
<evidence type="ECO:0000256" key="6">
    <source>
        <dbReference type="ARBA" id="ARBA00023136"/>
    </source>
</evidence>
<comment type="similarity">
    <text evidence="7">Belongs to the binding-protein-dependent transport system permease family.</text>
</comment>
<evidence type="ECO:0000256" key="5">
    <source>
        <dbReference type="ARBA" id="ARBA00022989"/>
    </source>
</evidence>
<dbReference type="Pfam" id="PF00528">
    <property type="entry name" value="BPD_transp_1"/>
    <property type="match status" value="1"/>
</dbReference>
<keyword evidence="10" id="KW-1185">Reference proteome</keyword>
<keyword evidence="4 7" id="KW-0812">Transmembrane</keyword>
<dbReference type="Gene3D" id="1.10.3720.10">
    <property type="entry name" value="MetI-like"/>
    <property type="match status" value="1"/>
</dbReference>
<dbReference type="RefSeq" id="WP_129148224.1">
    <property type="nucleotide sequence ID" value="NZ_JBHSDO010000016.1"/>
</dbReference>
<dbReference type="AlphaFoldDB" id="A0A4Q1HMQ5"/>
<feature type="domain" description="ABC transmembrane type-1" evidence="8">
    <location>
        <begin position="94"/>
        <end position="282"/>
    </location>
</feature>
<evidence type="ECO:0000313" key="10">
    <source>
        <dbReference type="Proteomes" id="UP000290849"/>
    </source>
</evidence>
<evidence type="ECO:0000313" key="9">
    <source>
        <dbReference type="EMBL" id="RXN92262.1"/>
    </source>
</evidence>
<dbReference type="CDD" id="cd06261">
    <property type="entry name" value="TM_PBP2"/>
    <property type="match status" value="1"/>
</dbReference>
<keyword evidence="6 7" id="KW-0472">Membrane</keyword>
<feature type="transmembrane region" description="Helical" evidence="7">
    <location>
        <begin position="214"/>
        <end position="238"/>
    </location>
</feature>
<feature type="transmembrane region" description="Helical" evidence="7">
    <location>
        <begin position="143"/>
        <end position="167"/>
    </location>
</feature>
<dbReference type="PROSITE" id="PS50928">
    <property type="entry name" value="ABC_TM1"/>
    <property type="match status" value="1"/>
</dbReference>